<name>A0A645I4B8_9ZZZZ</name>
<gene>
    <name evidence="1" type="ORF">SDC9_193720</name>
</gene>
<dbReference type="EMBL" id="VSSQ01106563">
    <property type="protein sequence ID" value="MPN46137.1"/>
    <property type="molecule type" value="Genomic_DNA"/>
</dbReference>
<evidence type="ECO:0000313" key="1">
    <source>
        <dbReference type="EMBL" id="MPN46137.1"/>
    </source>
</evidence>
<evidence type="ECO:0008006" key="2">
    <source>
        <dbReference type="Google" id="ProtNLM"/>
    </source>
</evidence>
<sequence>MRPYEWSVLMLADNQSWNPAIGEVYQIMIESFDNTTVPGEVTGVTRSGGDLLVRLKVSSSVEPVLNIRTCRVQLSTSIITYAVPNSAIVSKDGIMGVVVQFREGMFIVPVNIVSQDATQTYVIPLNPGHLYEGLSVQLDPQKQARQQQQ</sequence>
<proteinExistence type="predicted"/>
<comment type="caution">
    <text evidence="1">The sequence shown here is derived from an EMBL/GenBank/DDBJ whole genome shotgun (WGS) entry which is preliminary data.</text>
</comment>
<protein>
    <recommendedName>
        <fullName evidence="2">RND efflux pump membrane fusion protein barrel-sandwich domain-containing protein</fullName>
    </recommendedName>
</protein>
<reference evidence="1" key="1">
    <citation type="submission" date="2019-08" db="EMBL/GenBank/DDBJ databases">
        <authorList>
            <person name="Kucharzyk K."/>
            <person name="Murdoch R.W."/>
            <person name="Higgins S."/>
            <person name="Loffler F."/>
        </authorList>
    </citation>
    <scope>NUCLEOTIDE SEQUENCE</scope>
</reference>
<organism evidence="1">
    <name type="scientific">bioreactor metagenome</name>
    <dbReference type="NCBI Taxonomy" id="1076179"/>
    <lineage>
        <taxon>unclassified sequences</taxon>
        <taxon>metagenomes</taxon>
        <taxon>ecological metagenomes</taxon>
    </lineage>
</organism>
<accession>A0A645I4B8</accession>
<dbReference type="AlphaFoldDB" id="A0A645I4B8"/>